<evidence type="ECO:0000313" key="2">
    <source>
        <dbReference type="Proteomes" id="UP000439903"/>
    </source>
</evidence>
<reference evidence="1 2" key="1">
    <citation type="journal article" date="2019" name="Environ. Microbiol.">
        <title>At the nexus of three kingdoms: the genome of the mycorrhizal fungus Gigaspora margarita provides insights into plant, endobacterial and fungal interactions.</title>
        <authorList>
            <person name="Venice F."/>
            <person name="Ghignone S."/>
            <person name="Salvioli di Fossalunga A."/>
            <person name="Amselem J."/>
            <person name="Novero M."/>
            <person name="Xianan X."/>
            <person name="Sedzielewska Toro K."/>
            <person name="Morin E."/>
            <person name="Lipzen A."/>
            <person name="Grigoriev I.V."/>
            <person name="Henrissat B."/>
            <person name="Martin F.M."/>
            <person name="Bonfante P."/>
        </authorList>
    </citation>
    <scope>NUCLEOTIDE SEQUENCE [LARGE SCALE GENOMIC DNA]</scope>
    <source>
        <strain evidence="1 2">BEG34</strain>
    </source>
</reference>
<sequence length="130" mass="14686">MPAQFVDFLESGDLYLTNSEIEMIKKSNIAGEDFLLLNENDLYRIGLSIGSVKRITLLMKKISRTSRIEVPSTNCVHVYIDNSNIWIEGKYTVENLERLVPSTLTGVPIILNSSRSIMANFSPQFKTDVN</sequence>
<dbReference type="Proteomes" id="UP000439903">
    <property type="component" value="Unassembled WGS sequence"/>
</dbReference>
<comment type="caution">
    <text evidence="1">The sequence shown here is derived from an EMBL/GenBank/DDBJ whole genome shotgun (WGS) entry which is preliminary data.</text>
</comment>
<dbReference type="OrthoDB" id="2413601at2759"/>
<gene>
    <name evidence="1" type="ORF">F8M41_015652</name>
</gene>
<dbReference type="InterPro" id="IPR013761">
    <property type="entry name" value="SAM/pointed_sf"/>
</dbReference>
<dbReference type="EMBL" id="WTPW01000034">
    <property type="protein sequence ID" value="KAF0556275.1"/>
    <property type="molecule type" value="Genomic_DNA"/>
</dbReference>
<accession>A0A8H4B379</accession>
<evidence type="ECO:0000313" key="1">
    <source>
        <dbReference type="EMBL" id="KAF0556275.1"/>
    </source>
</evidence>
<name>A0A8H4B379_GIGMA</name>
<proteinExistence type="predicted"/>
<dbReference type="Gene3D" id="1.10.150.50">
    <property type="entry name" value="Transcription Factor, Ets-1"/>
    <property type="match status" value="1"/>
</dbReference>
<dbReference type="AlphaFoldDB" id="A0A8H4B379"/>
<keyword evidence="2" id="KW-1185">Reference proteome</keyword>
<protein>
    <submittedName>
        <fullName evidence="1">Nyn domain-containing protein</fullName>
    </submittedName>
</protein>
<organism evidence="1 2">
    <name type="scientific">Gigaspora margarita</name>
    <dbReference type="NCBI Taxonomy" id="4874"/>
    <lineage>
        <taxon>Eukaryota</taxon>
        <taxon>Fungi</taxon>
        <taxon>Fungi incertae sedis</taxon>
        <taxon>Mucoromycota</taxon>
        <taxon>Glomeromycotina</taxon>
        <taxon>Glomeromycetes</taxon>
        <taxon>Diversisporales</taxon>
        <taxon>Gigasporaceae</taxon>
        <taxon>Gigaspora</taxon>
    </lineage>
</organism>